<dbReference type="RefSeq" id="WP_008511227.1">
    <property type="nucleotide sequence ID" value="NZ_CM001403.1"/>
</dbReference>
<evidence type="ECO:0000313" key="6">
    <source>
        <dbReference type="EMBL" id="EHQ29818.1"/>
    </source>
</evidence>
<accession>H1Y5P2</accession>
<feature type="domain" description="Tyr recombinase" evidence="5">
    <location>
        <begin position="194"/>
        <end position="389"/>
    </location>
</feature>
<dbReference type="GO" id="GO:0003677">
    <property type="term" value="F:DNA binding"/>
    <property type="evidence" value="ECO:0007669"/>
    <property type="project" value="UniProtKB-KW"/>
</dbReference>
<dbReference type="InterPro" id="IPR010998">
    <property type="entry name" value="Integrase_recombinase_N"/>
</dbReference>
<dbReference type="PANTHER" id="PTHR30629">
    <property type="entry name" value="PROPHAGE INTEGRASE"/>
    <property type="match status" value="1"/>
</dbReference>
<dbReference type="eggNOG" id="COG0582">
    <property type="taxonomic scope" value="Bacteria"/>
</dbReference>
<reference evidence="6" key="1">
    <citation type="submission" date="2011-09" db="EMBL/GenBank/DDBJ databases">
        <title>The permanent draft genome of Mucilaginibacter paludis DSM 18603.</title>
        <authorList>
            <consortium name="US DOE Joint Genome Institute (JGI-PGF)"/>
            <person name="Lucas S."/>
            <person name="Han J."/>
            <person name="Lapidus A."/>
            <person name="Bruce D."/>
            <person name="Goodwin L."/>
            <person name="Pitluck S."/>
            <person name="Peters L."/>
            <person name="Kyrpides N."/>
            <person name="Mavromatis K."/>
            <person name="Ivanova N."/>
            <person name="Mikhailova N."/>
            <person name="Held B."/>
            <person name="Detter J.C."/>
            <person name="Tapia R."/>
            <person name="Han C."/>
            <person name="Land M."/>
            <person name="Hauser L."/>
            <person name="Markowitz V."/>
            <person name="Cheng J.-F."/>
            <person name="Hugenholtz P."/>
            <person name="Woyke T."/>
            <person name="Wu D."/>
            <person name="Tindall B."/>
            <person name="Brambilla E."/>
            <person name="Klenk H.-P."/>
            <person name="Eisen J.A."/>
        </authorList>
    </citation>
    <scope>NUCLEOTIDE SEQUENCE [LARGE SCALE GENOMIC DNA]</scope>
    <source>
        <strain evidence="6">DSM 18603</strain>
    </source>
</reference>
<evidence type="ECO:0000256" key="1">
    <source>
        <dbReference type="ARBA" id="ARBA00008857"/>
    </source>
</evidence>
<evidence type="ECO:0000256" key="2">
    <source>
        <dbReference type="ARBA" id="ARBA00022908"/>
    </source>
</evidence>
<dbReference type="Gene3D" id="3.30.160.390">
    <property type="entry name" value="Integrase, DNA-binding domain"/>
    <property type="match status" value="1"/>
</dbReference>
<evidence type="ECO:0000256" key="3">
    <source>
        <dbReference type="ARBA" id="ARBA00023125"/>
    </source>
</evidence>
<sequence length="448" mass="51957">MLLNDSSCKNARAKTKTYKLNDGEGLWLFVNPNGKKYWRYKYKYNGKENTLSFGAYTEVSLRDARDKRDNAKSDLKNGNDPAILRKGAKQLAAFNNTQTFEAISREWHTQYINNWSPKQAARILRRLENELFDDLGRYPINKLPRKIFLVCVQKAAKRSPELGKRLLGYCKQIFEFAGLTDRLDKDLTLGVKAALPKYISGHFACIELEQLPDFIKAIYAPPPKQHKLANQAARLAMLFGCRTMEMLKSERSKFNLDTAMWIIISDNVKKSAEQRRIKRDHLVPLPKQAIEIILELDREYGENRKYLLPSPVKENQPVCKNIILSELDRLGYKSVMTTHGFRSLFMSVSTEKLKYRMRIVDRQLGHVPKGEVLRSYDRAKYLDDRIKLMQDYADYLDSLFKPQQTERNNHGNSSRCRSTVSYHYSNGTSAVEFESLNTQQAYQIRHVS</sequence>
<gene>
    <name evidence="6" type="ORF">Mucpa_5750</name>
</gene>
<keyword evidence="2" id="KW-0229">DNA integration</keyword>
<dbReference type="PROSITE" id="PS51898">
    <property type="entry name" value="TYR_RECOMBINASE"/>
    <property type="match status" value="1"/>
</dbReference>
<dbReference type="InterPro" id="IPR025166">
    <property type="entry name" value="Integrase_DNA_bind_dom"/>
</dbReference>
<dbReference type="Pfam" id="PF22022">
    <property type="entry name" value="Phage_int_M"/>
    <property type="match status" value="1"/>
</dbReference>
<organism evidence="6 7">
    <name type="scientific">Mucilaginibacter paludis DSM 18603</name>
    <dbReference type="NCBI Taxonomy" id="714943"/>
    <lineage>
        <taxon>Bacteria</taxon>
        <taxon>Pseudomonadati</taxon>
        <taxon>Bacteroidota</taxon>
        <taxon>Sphingobacteriia</taxon>
        <taxon>Sphingobacteriales</taxon>
        <taxon>Sphingobacteriaceae</taxon>
        <taxon>Mucilaginibacter</taxon>
    </lineage>
</organism>
<name>H1Y5P2_9SPHI</name>
<dbReference type="GO" id="GO:0015074">
    <property type="term" value="P:DNA integration"/>
    <property type="evidence" value="ECO:0007669"/>
    <property type="project" value="UniProtKB-KW"/>
</dbReference>
<dbReference type="OrthoDB" id="9795573at2"/>
<dbReference type="Gene3D" id="1.10.443.10">
    <property type="entry name" value="Intergrase catalytic core"/>
    <property type="match status" value="1"/>
</dbReference>
<evidence type="ECO:0000256" key="4">
    <source>
        <dbReference type="ARBA" id="ARBA00023172"/>
    </source>
</evidence>
<protein>
    <submittedName>
        <fullName evidence="6">Integrase family protein</fullName>
    </submittedName>
</protein>
<comment type="similarity">
    <text evidence="1">Belongs to the 'phage' integrase family.</text>
</comment>
<dbReference type="GO" id="GO:0006310">
    <property type="term" value="P:DNA recombination"/>
    <property type="evidence" value="ECO:0007669"/>
    <property type="project" value="UniProtKB-KW"/>
</dbReference>
<evidence type="ECO:0000259" key="5">
    <source>
        <dbReference type="PROSITE" id="PS51898"/>
    </source>
</evidence>
<dbReference type="CDD" id="cd00801">
    <property type="entry name" value="INT_P4_C"/>
    <property type="match status" value="1"/>
</dbReference>
<dbReference type="SUPFAM" id="SSF56349">
    <property type="entry name" value="DNA breaking-rejoining enzymes"/>
    <property type="match status" value="1"/>
</dbReference>
<dbReference type="PANTHER" id="PTHR30629:SF2">
    <property type="entry name" value="PROPHAGE INTEGRASE INTS-RELATED"/>
    <property type="match status" value="1"/>
</dbReference>
<dbReference type="Proteomes" id="UP000002774">
    <property type="component" value="Chromosome"/>
</dbReference>
<dbReference type="Pfam" id="PF13356">
    <property type="entry name" value="Arm-DNA-bind_3"/>
    <property type="match status" value="1"/>
</dbReference>
<dbReference type="InterPro" id="IPR053876">
    <property type="entry name" value="Phage_int_M"/>
</dbReference>
<keyword evidence="4" id="KW-0233">DNA recombination</keyword>
<evidence type="ECO:0000313" key="7">
    <source>
        <dbReference type="Proteomes" id="UP000002774"/>
    </source>
</evidence>
<dbReference type="HOGENOM" id="CLU_027562_0_0_10"/>
<dbReference type="InterPro" id="IPR002104">
    <property type="entry name" value="Integrase_catalytic"/>
</dbReference>
<proteinExistence type="inferred from homology"/>
<dbReference type="Gene3D" id="1.10.150.130">
    <property type="match status" value="1"/>
</dbReference>
<dbReference type="EMBL" id="CM001403">
    <property type="protein sequence ID" value="EHQ29818.1"/>
    <property type="molecule type" value="Genomic_DNA"/>
</dbReference>
<dbReference type="InterPro" id="IPR011010">
    <property type="entry name" value="DNA_brk_join_enz"/>
</dbReference>
<keyword evidence="3" id="KW-0238">DNA-binding</keyword>
<dbReference type="AlphaFoldDB" id="H1Y5P2"/>
<dbReference type="InterPro" id="IPR038488">
    <property type="entry name" value="Integrase_DNA-bd_sf"/>
</dbReference>
<dbReference type="InterPro" id="IPR050808">
    <property type="entry name" value="Phage_Integrase"/>
</dbReference>
<keyword evidence="7" id="KW-1185">Reference proteome</keyword>
<dbReference type="InterPro" id="IPR013762">
    <property type="entry name" value="Integrase-like_cat_sf"/>
</dbReference>